<reference evidence="2 3" key="1">
    <citation type="submission" date="2014-04" db="EMBL/GenBank/DDBJ databases">
        <authorList>
            <consortium name="DOE Joint Genome Institute"/>
            <person name="Kuo A."/>
            <person name="Kohler A."/>
            <person name="Nagy L.G."/>
            <person name="Floudas D."/>
            <person name="Copeland A."/>
            <person name="Barry K.W."/>
            <person name="Cichocki N."/>
            <person name="Veneault-Fourrey C."/>
            <person name="LaButti K."/>
            <person name="Lindquist E.A."/>
            <person name="Lipzen A."/>
            <person name="Lundell T."/>
            <person name="Morin E."/>
            <person name="Murat C."/>
            <person name="Sun H."/>
            <person name="Tunlid A."/>
            <person name="Henrissat B."/>
            <person name="Grigoriev I.V."/>
            <person name="Hibbett D.S."/>
            <person name="Martin F."/>
            <person name="Nordberg H.P."/>
            <person name="Cantor M.N."/>
            <person name="Hua S.X."/>
        </authorList>
    </citation>
    <scope>NUCLEOTIDE SEQUENCE [LARGE SCALE GENOMIC DNA]</scope>
    <source>
        <strain evidence="2 3">Foug A</strain>
    </source>
</reference>
<reference evidence="3" key="2">
    <citation type="submission" date="2015-01" db="EMBL/GenBank/DDBJ databases">
        <title>Evolutionary Origins and Diversification of the Mycorrhizal Mutualists.</title>
        <authorList>
            <consortium name="DOE Joint Genome Institute"/>
            <consortium name="Mycorrhizal Genomics Consortium"/>
            <person name="Kohler A."/>
            <person name="Kuo A."/>
            <person name="Nagy L.G."/>
            <person name="Floudas D."/>
            <person name="Copeland A."/>
            <person name="Barry K.W."/>
            <person name="Cichocki N."/>
            <person name="Veneault-Fourrey C."/>
            <person name="LaButti K."/>
            <person name="Lindquist E.A."/>
            <person name="Lipzen A."/>
            <person name="Lundell T."/>
            <person name="Morin E."/>
            <person name="Murat C."/>
            <person name="Riley R."/>
            <person name="Ohm R."/>
            <person name="Sun H."/>
            <person name="Tunlid A."/>
            <person name="Henrissat B."/>
            <person name="Grigoriev I.V."/>
            <person name="Hibbett D.S."/>
            <person name="Martin F."/>
        </authorList>
    </citation>
    <scope>NUCLEOTIDE SEQUENCE [LARGE SCALE GENOMIC DNA]</scope>
    <source>
        <strain evidence="3">Foug A</strain>
    </source>
</reference>
<dbReference type="InterPro" id="IPR051681">
    <property type="entry name" value="Ser/Thr_Kinases-Pseudokinases"/>
</dbReference>
<dbReference type="InParanoid" id="A0A0C3DI52"/>
<dbReference type="PROSITE" id="PS50011">
    <property type="entry name" value="PROTEIN_KINASE_DOM"/>
    <property type="match status" value="1"/>
</dbReference>
<dbReference type="PANTHER" id="PTHR44329">
    <property type="entry name" value="SERINE/THREONINE-PROTEIN KINASE TNNI3K-RELATED"/>
    <property type="match status" value="1"/>
</dbReference>
<feature type="domain" description="Protein kinase" evidence="1">
    <location>
        <begin position="25"/>
        <end position="255"/>
    </location>
</feature>
<accession>A0A0C3DI52</accession>
<dbReference type="SUPFAM" id="SSF56112">
    <property type="entry name" value="Protein kinase-like (PK-like)"/>
    <property type="match status" value="1"/>
</dbReference>
<name>A0A0C3DI52_9AGAM</name>
<keyword evidence="3" id="KW-1185">Reference proteome</keyword>
<dbReference type="AlphaFoldDB" id="A0A0C3DI52"/>
<dbReference type="InterPro" id="IPR008271">
    <property type="entry name" value="Ser/Thr_kinase_AS"/>
</dbReference>
<dbReference type="Gene3D" id="1.10.510.10">
    <property type="entry name" value="Transferase(Phosphotransferase) domain 1"/>
    <property type="match status" value="1"/>
</dbReference>
<gene>
    <name evidence="2" type="ORF">SCLCIDRAFT_946934</name>
</gene>
<dbReference type="GO" id="GO:0004674">
    <property type="term" value="F:protein serine/threonine kinase activity"/>
    <property type="evidence" value="ECO:0007669"/>
    <property type="project" value="TreeGrafter"/>
</dbReference>
<dbReference type="InterPro" id="IPR000719">
    <property type="entry name" value="Prot_kinase_dom"/>
</dbReference>
<dbReference type="GO" id="GO:0005524">
    <property type="term" value="F:ATP binding"/>
    <property type="evidence" value="ECO:0007669"/>
    <property type="project" value="InterPro"/>
</dbReference>
<evidence type="ECO:0000259" key="1">
    <source>
        <dbReference type="PROSITE" id="PS50011"/>
    </source>
</evidence>
<dbReference type="Proteomes" id="UP000053989">
    <property type="component" value="Unassembled WGS sequence"/>
</dbReference>
<dbReference type="OrthoDB" id="346907at2759"/>
<dbReference type="Pfam" id="PF00069">
    <property type="entry name" value="Pkinase"/>
    <property type="match status" value="1"/>
</dbReference>
<organism evidence="2 3">
    <name type="scientific">Scleroderma citrinum Foug A</name>
    <dbReference type="NCBI Taxonomy" id="1036808"/>
    <lineage>
        <taxon>Eukaryota</taxon>
        <taxon>Fungi</taxon>
        <taxon>Dikarya</taxon>
        <taxon>Basidiomycota</taxon>
        <taxon>Agaricomycotina</taxon>
        <taxon>Agaricomycetes</taxon>
        <taxon>Agaricomycetidae</taxon>
        <taxon>Boletales</taxon>
        <taxon>Sclerodermatineae</taxon>
        <taxon>Sclerodermataceae</taxon>
        <taxon>Scleroderma</taxon>
    </lineage>
</organism>
<protein>
    <recommendedName>
        <fullName evidence="1">Protein kinase domain-containing protein</fullName>
    </recommendedName>
</protein>
<proteinExistence type="predicted"/>
<dbReference type="PROSITE" id="PS00108">
    <property type="entry name" value="PROTEIN_KINASE_ST"/>
    <property type="match status" value="1"/>
</dbReference>
<evidence type="ECO:0000313" key="3">
    <source>
        <dbReference type="Proteomes" id="UP000053989"/>
    </source>
</evidence>
<dbReference type="SMART" id="SM00220">
    <property type="entry name" value="S_TKc"/>
    <property type="match status" value="1"/>
</dbReference>
<sequence length="255" mass="27756">MDTILSDIEQKAHRLSINMNGDICRDSNQRPLCGGFADVYRGTMWSTGEHVAIKGIRAGLMGDVAIKRVLREIFIWSKLKHDNILPLLGITTDFDFTMSIVSPWMQLGNALDYVQNEAVDPRPLFGGIASGLNYLHTRKPPIFHDDLKGANVLVSPDGYAVLADFGLSSLACSSLASNMGTSFTGGTVRWMAPEVMKDPTAKATVEGDIWAFGMTALELFTREAPFAAIQSIPAVVLKVIRGAPDVRVTNLLVFA</sequence>
<dbReference type="STRING" id="1036808.A0A0C3DI52"/>
<evidence type="ECO:0000313" key="2">
    <source>
        <dbReference type="EMBL" id="KIM60385.1"/>
    </source>
</evidence>
<dbReference type="InterPro" id="IPR011009">
    <property type="entry name" value="Kinase-like_dom_sf"/>
</dbReference>
<dbReference type="HOGENOM" id="CLU_000288_7_18_1"/>
<dbReference type="EMBL" id="KN822062">
    <property type="protein sequence ID" value="KIM60385.1"/>
    <property type="molecule type" value="Genomic_DNA"/>
</dbReference>